<dbReference type="RefSeq" id="WP_132938770.1">
    <property type="nucleotide sequence ID" value="NZ_CP119676.1"/>
</dbReference>
<proteinExistence type="predicted"/>
<dbReference type="AlphaFoldDB" id="A0A4R3JBF2"/>
<feature type="region of interest" description="Disordered" evidence="1">
    <location>
        <begin position="103"/>
        <end position="153"/>
    </location>
</feature>
<accession>A0A4R3JBF2</accession>
<sequence>MTEPHPPSSFDKPTDFDEAAEKVRMLLATSRRLMAEGRLVDLTQIEVKIRNLCEQAKALPENSRDAARGVLEGLLGEVDDAQSKLEAQFGAALSALPHREAAQAYTQAYGRPHAQPAEKNAPPGDDDTDAGDHPEPEPEPDPKPSVDVDDTHT</sequence>
<dbReference type="OrthoDB" id="7362414at2"/>
<feature type="compositionally biased region" description="Basic and acidic residues" evidence="1">
    <location>
        <begin position="130"/>
        <end position="153"/>
    </location>
</feature>
<keyword evidence="3" id="KW-1185">Reference proteome</keyword>
<evidence type="ECO:0000313" key="3">
    <source>
        <dbReference type="Proteomes" id="UP000295304"/>
    </source>
</evidence>
<protein>
    <submittedName>
        <fullName evidence="2">Uncharacterized protein</fullName>
    </submittedName>
</protein>
<dbReference type="EMBL" id="SLZW01000004">
    <property type="protein sequence ID" value="TCS63032.1"/>
    <property type="molecule type" value="Genomic_DNA"/>
</dbReference>
<evidence type="ECO:0000256" key="1">
    <source>
        <dbReference type="SAM" id="MobiDB-lite"/>
    </source>
</evidence>
<dbReference type="Proteomes" id="UP000295304">
    <property type="component" value="Unassembled WGS sequence"/>
</dbReference>
<organism evidence="2 3">
    <name type="scientific">Varunaivibrio sulfuroxidans</name>
    <dbReference type="NCBI Taxonomy" id="1773489"/>
    <lineage>
        <taxon>Bacteria</taxon>
        <taxon>Pseudomonadati</taxon>
        <taxon>Pseudomonadota</taxon>
        <taxon>Alphaproteobacteria</taxon>
        <taxon>Rhodospirillales</taxon>
        <taxon>Magnetovibrionaceae</taxon>
        <taxon>Varunaivibrio</taxon>
    </lineage>
</organism>
<evidence type="ECO:0000313" key="2">
    <source>
        <dbReference type="EMBL" id="TCS63032.1"/>
    </source>
</evidence>
<gene>
    <name evidence="2" type="ORF">EDD55_104123</name>
</gene>
<reference evidence="2 3" key="1">
    <citation type="submission" date="2019-03" db="EMBL/GenBank/DDBJ databases">
        <title>Genomic Encyclopedia of Type Strains, Phase IV (KMG-IV): sequencing the most valuable type-strain genomes for metagenomic binning, comparative biology and taxonomic classification.</title>
        <authorList>
            <person name="Goeker M."/>
        </authorList>
    </citation>
    <scope>NUCLEOTIDE SEQUENCE [LARGE SCALE GENOMIC DNA]</scope>
    <source>
        <strain evidence="2 3">DSM 101688</strain>
    </source>
</reference>
<comment type="caution">
    <text evidence="2">The sequence shown here is derived from an EMBL/GenBank/DDBJ whole genome shotgun (WGS) entry which is preliminary data.</text>
</comment>
<name>A0A4R3JBF2_9PROT</name>